<feature type="compositionally biased region" description="Low complexity" evidence="1">
    <location>
        <begin position="39"/>
        <end position="52"/>
    </location>
</feature>
<feature type="compositionally biased region" description="Basic residues" evidence="1">
    <location>
        <begin position="1"/>
        <end position="14"/>
    </location>
</feature>
<proteinExistence type="predicted"/>
<dbReference type="Gramene" id="MELO3C028367.2.1">
    <property type="protein sequence ID" value="MELO3C028367.2.1"/>
    <property type="gene ID" value="MELO3C028367.2"/>
</dbReference>
<reference evidence="2" key="1">
    <citation type="submission" date="2023-03" db="UniProtKB">
        <authorList>
            <consortium name="EnsemblPlants"/>
        </authorList>
    </citation>
    <scope>IDENTIFICATION</scope>
</reference>
<dbReference type="AlphaFoldDB" id="A0A9I9E3Z0"/>
<organism evidence="2">
    <name type="scientific">Cucumis melo</name>
    <name type="common">Muskmelon</name>
    <dbReference type="NCBI Taxonomy" id="3656"/>
    <lineage>
        <taxon>Eukaryota</taxon>
        <taxon>Viridiplantae</taxon>
        <taxon>Streptophyta</taxon>
        <taxon>Embryophyta</taxon>
        <taxon>Tracheophyta</taxon>
        <taxon>Spermatophyta</taxon>
        <taxon>Magnoliopsida</taxon>
        <taxon>eudicotyledons</taxon>
        <taxon>Gunneridae</taxon>
        <taxon>Pentapetalae</taxon>
        <taxon>rosids</taxon>
        <taxon>fabids</taxon>
        <taxon>Cucurbitales</taxon>
        <taxon>Cucurbitaceae</taxon>
        <taxon>Benincaseae</taxon>
        <taxon>Cucumis</taxon>
    </lineage>
</organism>
<protein>
    <submittedName>
        <fullName evidence="2">Uncharacterized protein</fullName>
    </submittedName>
</protein>
<feature type="region of interest" description="Disordered" evidence="1">
    <location>
        <begin position="1"/>
        <end position="52"/>
    </location>
</feature>
<evidence type="ECO:0000313" key="2">
    <source>
        <dbReference type="EnsemblPlants" id="MELO3C028367.2.1"/>
    </source>
</evidence>
<accession>A0A9I9E3Z0</accession>
<name>A0A9I9E3Z0_CUCME</name>
<evidence type="ECO:0000256" key="1">
    <source>
        <dbReference type="SAM" id="MobiDB-lite"/>
    </source>
</evidence>
<sequence>RPAVSRSRHSKPIRRACLQPTNEPGAAPRPRARSRNRRAASACEAAPRACVA</sequence>
<dbReference type="EnsemblPlants" id="MELO3C028367.2.1">
    <property type="protein sequence ID" value="MELO3C028367.2.1"/>
    <property type="gene ID" value="MELO3C028367.2"/>
</dbReference>